<keyword evidence="1" id="KW-0479">Metal-binding</keyword>
<reference evidence="9" key="2">
    <citation type="submission" date="2025-08" db="UniProtKB">
        <authorList>
            <consortium name="RefSeq"/>
        </authorList>
    </citation>
    <scope>IDENTIFICATION</scope>
    <source>
        <tissue evidence="9">Leaf</tissue>
    </source>
</reference>
<evidence type="ECO:0000313" key="8">
    <source>
        <dbReference type="Proteomes" id="UP000813463"/>
    </source>
</evidence>
<dbReference type="InterPro" id="IPR001876">
    <property type="entry name" value="Znf_RanBP2"/>
</dbReference>
<evidence type="ECO:0000259" key="6">
    <source>
        <dbReference type="PROSITE" id="PS50199"/>
    </source>
</evidence>
<dbReference type="GO" id="GO:0008270">
    <property type="term" value="F:zinc ion binding"/>
    <property type="evidence" value="ECO:0007669"/>
    <property type="project" value="UniProtKB-KW"/>
</dbReference>
<evidence type="ECO:0000259" key="7">
    <source>
        <dbReference type="PROSITE" id="PS51397"/>
    </source>
</evidence>
<dbReference type="Gene3D" id="3.30.2010.10">
    <property type="entry name" value="Metalloproteases ('zincins'), catalytic domain"/>
    <property type="match status" value="1"/>
</dbReference>
<keyword evidence="9" id="KW-0645">Protease</keyword>
<dbReference type="Pfam" id="PF08325">
    <property type="entry name" value="WLM"/>
    <property type="match status" value="1"/>
</dbReference>
<dbReference type="InterPro" id="IPR013536">
    <property type="entry name" value="WLM_dom"/>
</dbReference>
<organism evidence="8 9">
    <name type="scientific">Spinacia oleracea</name>
    <name type="common">Spinach</name>
    <dbReference type="NCBI Taxonomy" id="3562"/>
    <lineage>
        <taxon>Eukaryota</taxon>
        <taxon>Viridiplantae</taxon>
        <taxon>Streptophyta</taxon>
        <taxon>Embryophyta</taxon>
        <taxon>Tracheophyta</taxon>
        <taxon>Spermatophyta</taxon>
        <taxon>Magnoliopsida</taxon>
        <taxon>eudicotyledons</taxon>
        <taxon>Gunneridae</taxon>
        <taxon>Pentapetalae</taxon>
        <taxon>Caryophyllales</taxon>
        <taxon>Chenopodiaceae</taxon>
        <taxon>Chenopodioideae</taxon>
        <taxon>Anserineae</taxon>
        <taxon>Spinacia</taxon>
    </lineage>
</organism>
<sequence length="324" mass="36254">MQIDLNELNKVWEVKPLKTTGVNEARKILENVATQVLPIMRNRKLKVRTLSEFSPSNPSHMGLNIDGGAEIKIRLRRPEKQWDFFPDEEIIDTMLHELCHNKHGPHNADFYKLLDELKQEYEELMAKGVKGIGMELDLSEKPMGGSSQPGPLPFLHQKALKPAERRANRGTLLPSGTGNTGGDSSKANLNPVQAAAIVAERRRRDELWCGTKSLETHGQETSNNASSSMESRNPISSTLQSRNPISSLQSRNIISSLQSLPQSQETWQCSVCTLINEQLALACEACETPRIKEESPSFSTWSCKFCTLINDSELQRCSACEELR</sequence>
<keyword evidence="9" id="KW-0482">Metalloprotease</keyword>
<dbReference type="Gene3D" id="2.30.30.380">
    <property type="entry name" value="Zn-finger domain of Sec23/24"/>
    <property type="match status" value="1"/>
</dbReference>
<dbReference type="GO" id="GO:0005634">
    <property type="term" value="C:nucleus"/>
    <property type="evidence" value="ECO:0000318"/>
    <property type="project" value="GO_Central"/>
</dbReference>
<feature type="region of interest" description="Disordered" evidence="5">
    <location>
        <begin position="164"/>
        <end position="189"/>
    </location>
</feature>
<dbReference type="RefSeq" id="XP_021845739.1">
    <property type="nucleotide sequence ID" value="XM_021990047.2"/>
</dbReference>
<feature type="domain" description="RanBP2-type" evidence="6">
    <location>
        <begin position="297"/>
        <end position="324"/>
    </location>
</feature>
<keyword evidence="3" id="KW-0862">Zinc</keyword>
<keyword evidence="8" id="KW-1185">Reference proteome</keyword>
<dbReference type="InterPro" id="IPR053000">
    <property type="entry name" value="WSS1-like_metalloprotease"/>
</dbReference>
<dbReference type="PANTHER" id="PTHR46622:SF1">
    <property type="entry name" value="DNA-DEPENDENT METALLOPROTEASE WSS1"/>
    <property type="match status" value="1"/>
</dbReference>
<dbReference type="SMART" id="SM00547">
    <property type="entry name" value="ZnF_RBZ"/>
    <property type="match status" value="2"/>
</dbReference>
<evidence type="ECO:0000256" key="2">
    <source>
        <dbReference type="ARBA" id="ARBA00022771"/>
    </source>
</evidence>
<feature type="domain" description="RanBP2-type" evidence="6">
    <location>
        <begin position="263"/>
        <end position="292"/>
    </location>
</feature>
<reference evidence="8" key="1">
    <citation type="journal article" date="2021" name="Nat. Commun.">
        <title>Genomic analyses provide insights into spinach domestication and the genetic basis of agronomic traits.</title>
        <authorList>
            <person name="Cai X."/>
            <person name="Sun X."/>
            <person name="Xu C."/>
            <person name="Sun H."/>
            <person name="Wang X."/>
            <person name="Ge C."/>
            <person name="Zhang Z."/>
            <person name="Wang Q."/>
            <person name="Fei Z."/>
            <person name="Jiao C."/>
            <person name="Wang Q."/>
        </authorList>
    </citation>
    <scope>NUCLEOTIDE SEQUENCE [LARGE SCALE GENOMIC DNA]</scope>
    <source>
        <strain evidence="8">cv. Varoflay</strain>
    </source>
</reference>
<dbReference type="GO" id="GO:0006281">
    <property type="term" value="P:DNA repair"/>
    <property type="evidence" value="ECO:0000318"/>
    <property type="project" value="GO_Central"/>
</dbReference>
<dbReference type="OrthoDB" id="261960at2759"/>
<dbReference type="PROSITE" id="PS51397">
    <property type="entry name" value="WLM"/>
    <property type="match status" value="1"/>
</dbReference>
<protein>
    <submittedName>
        <fullName evidence="9">DNA-dependent metalloprotease WSS1</fullName>
    </submittedName>
</protein>
<proteinExistence type="predicted"/>
<evidence type="ECO:0000313" key="9">
    <source>
        <dbReference type="RefSeq" id="XP_021845739.1"/>
    </source>
</evidence>
<evidence type="ECO:0000256" key="5">
    <source>
        <dbReference type="SAM" id="MobiDB-lite"/>
    </source>
</evidence>
<evidence type="ECO:0000256" key="1">
    <source>
        <dbReference type="ARBA" id="ARBA00022723"/>
    </source>
</evidence>
<dbReference type="GO" id="GO:0008237">
    <property type="term" value="F:metallopeptidase activity"/>
    <property type="evidence" value="ECO:0000318"/>
    <property type="project" value="GO_Central"/>
</dbReference>
<keyword evidence="9" id="KW-0378">Hydrolase</keyword>
<gene>
    <name evidence="9" type="primary">LOC110785584</name>
</gene>
<dbReference type="GeneID" id="110785584"/>
<feature type="domain" description="WLM" evidence="7">
    <location>
        <begin position="2"/>
        <end position="204"/>
    </location>
</feature>
<dbReference type="PROSITE" id="PS50199">
    <property type="entry name" value="ZF_RANBP2_2"/>
    <property type="match status" value="2"/>
</dbReference>
<dbReference type="KEGG" id="soe:110785584"/>
<name>A0A9R0JSU7_SPIOL</name>
<dbReference type="Proteomes" id="UP000813463">
    <property type="component" value="Chromosome 1"/>
</dbReference>
<feature type="compositionally biased region" description="Polar residues" evidence="5">
    <location>
        <begin position="219"/>
        <end position="242"/>
    </location>
</feature>
<dbReference type="Pfam" id="PF00641">
    <property type="entry name" value="Zn_ribbon_RanBP"/>
    <property type="match status" value="2"/>
</dbReference>
<accession>A0A9R0JSU7</accession>
<dbReference type="InterPro" id="IPR036443">
    <property type="entry name" value="Znf_RanBP2_sf"/>
</dbReference>
<feature type="compositionally biased region" description="Polar residues" evidence="5">
    <location>
        <begin position="174"/>
        <end position="189"/>
    </location>
</feature>
<evidence type="ECO:0000256" key="4">
    <source>
        <dbReference type="PROSITE-ProRule" id="PRU00322"/>
    </source>
</evidence>
<dbReference type="PANTHER" id="PTHR46622">
    <property type="entry name" value="DNA-DEPENDENT METALLOPROTEASE WSS1"/>
    <property type="match status" value="1"/>
</dbReference>
<evidence type="ECO:0000256" key="3">
    <source>
        <dbReference type="ARBA" id="ARBA00022833"/>
    </source>
</evidence>
<feature type="region of interest" description="Disordered" evidence="5">
    <location>
        <begin position="213"/>
        <end position="242"/>
    </location>
</feature>
<dbReference type="PROSITE" id="PS01358">
    <property type="entry name" value="ZF_RANBP2_1"/>
    <property type="match status" value="2"/>
</dbReference>
<dbReference type="AlphaFoldDB" id="A0A9R0JSU7"/>
<dbReference type="SUPFAM" id="SSF90209">
    <property type="entry name" value="Ran binding protein zinc finger-like"/>
    <property type="match status" value="2"/>
</dbReference>
<keyword evidence="2 4" id="KW-0863">Zinc-finger</keyword>